<feature type="signal peptide" evidence="1">
    <location>
        <begin position="1"/>
        <end position="21"/>
    </location>
</feature>
<dbReference type="HOGENOM" id="CLU_1494602_0_0_5"/>
<proteinExistence type="predicted"/>
<keyword evidence="3" id="KW-1185">Reference proteome</keyword>
<dbReference type="Gene3D" id="3.40.630.30">
    <property type="match status" value="1"/>
</dbReference>
<accession>G2KQC5</accession>
<dbReference type="KEGG" id="mai:MICA_727"/>
<dbReference type="RefSeq" id="WP_014102284.1">
    <property type="nucleotide sequence ID" value="NC_016026.1"/>
</dbReference>
<gene>
    <name evidence="2" type="ordered locus">MICA_727</name>
</gene>
<keyword evidence="1" id="KW-0732">Signal</keyword>
<dbReference type="InterPro" id="IPR016181">
    <property type="entry name" value="Acyl_CoA_acyltransferase"/>
</dbReference>
<evidence type="ECO:0000256" key="1">
    <source>
        <dbReference type="SAM" id="SignalP"/>
    </source>
</evidence>
<dbReference type="eggNOG" id="COG1247">
    <property type="taxonomic scope" value="Bacteria"/>
</dbReference>
<organism evidence="2 3">
    <name type="scientific">Micavibrio aeruginosavorus (strain ARL-13)</name>
    <dbReference type="NCBI Taxonomy" id="856793"/>
    <lineage>
        <taxon>Bacteria</taxon>
        <taxon>Pseudomonadati</taxon>
        <taxon>Bdellovibrionota</taxon>
        <taxon>Bdellovibrionia</taxon>
        <taxon>Bdellovibrionales</taxon>
        <taxon>Pseudobdellovibrionaceae</taxon>
        <taxon>Micavibrio</taxon>
    </lineage>
</organism>
<evidence type="ECO:0008006" key="4">
    <source>
        <dbReference type="Google" id="ProtNLM"/>
    </source>
</evidence>
<evidence type="ECO:0000313" key="2">
    <source>
        <dbReference type="EMBL" id="AEP09061.1"/>
    </source>
</evidence>
<feature type="chain" id="PRO_5003432698" description="N-acetyltransferase domain-containing protein" evidence="1">
    <location>
        <begin position="22"/>
        <end position="205"/>
    </location>
</feature>
<dbReference type="AlphaFoldDB" id="G2KQC5"/>
<dbReference type="Proteomes" id="UP000009286">
    <property type="component" value="Chromosome"/>
</dbReference>
<dbReference type="EMBL" id="CP002382">
    <property type="protein sequence ID" value="AEP09061.1"/>
    <property type="molecule type" value="Genomic_DNA"/>
</dbReference>
<sequence>MNTALKRAFVPLAAPSAPLLADAPAVIASGILPKTGEAYTVQWLSTAHIPALITLQHIAADQEIIPRDATYFGALFANGHAALGVFNQFGMMIGAATIRNSVGPISTLCAALETTDQHTTTHSIFGTVMTHPDYRGNGLMGRMIDQWMDYAHACGTVNLHARLRTTNENSLKNFLRKDFNIVAEGPSPEDATRTVYFVHRMLAPK</sequence>
<dbReference type="SUPFAM" id="SSF55729">
    <property type="entry name" value="Acyl-CoA N-acyltransferases (Nat)"/>
    <property type="match status" value="1"/>
</dbReference>
<protein>
    <recommendedName>
        <fullName evidence="4">N-acetyltransferase domain-containing protein</fullName>
    </recommendedName>
</protein>
<reference evidence="2 3" key="1">
    <citation type="journal article" date="2011" name="BMC Genomics">
        <title>Genomic insights into an obligate epibiotic bacterial predator: Micavibrio aeruginosavorus ARL-13.</title>
        <authorList>
            <person name="Wang Z."/>
            <person name="Kadouri D."/>
            <person name="Wu M."/>
        </authorList>
    </citation>
    <scope>NUCLEOTIDE SEQUENCE [LARGE SCALE GENOMIC DNA]</scope>
    <source>
        <strain evidence="2 3">ARL-13</strain>
    </source>
</reference>
<dbReference type="CDD" id="cd04301">
    <property type="entry name" value="NAT_SF"/>
    <property type="match status" value="1"/>
</dbReference>
<name>G2KQC5_MICAA</name>
<evidence type="ECO:0000313" key="3">
    <source>
        <dbReference type="Proteomes" id="UP000009286"/>
    </source>
</evidence>